<evidence type="ECO:0000313" key="1">
    <source>
        <dbReference type="EMBL" id="ABJ07730.1"/>
    </source>
</evidence>
<dbReference type="HOGENOM" id="CLU_101141_5_2_5"/>
<dbReference type="STRING" id="316055.RPE_3801"/>
<dbReference type="EMBL" id="CP000463">
    <property type="protein sequence ID" value="ABJ07730.1"/>
    <property type="molecule type" value="Genomic_DNA"/>
</dbReference>
<name>Q07K04_RHOP5</name>
<dbReference type="InterPro" id="IPR029069">
    <property type="entry name" value="HotDog_dom_sf"/>
</dbReference>
<dbReference type="AlphaFoldDB" id="Q07K04"/>
<dbReference type="eggNOG" id="COG0824">
    <property type="taxonomic scope" value="Bacteria"/>
</dbReference>
<dbReference type="OrthoDB" id="7204167at2"/>
<gene>
    <name evidence="1" type="ordered locus">RPE_3801</name>
</gene>
<organism evidence="1">
    <name type="scientific">Rhodopseudomonas palustris (strain BisA53)</name>
    <dbReference type="NCBI Taxonomy" id="316055"/>
    <lineage>
        <taxon>Bacteria</taxon>
        <taxon>Pseudomonadati</taxon>
        <taxon>Pseudomonadota</taxon>
        <taxon>Alphaproteobacteria</taxon>
        <taxon>Hyphomicrobiales</taxon>
        <taxon>Nitrobacteraceae</taxon>
        <taxon>Rhodopseudomonas</taxon>
    </lineage>
</organism>
<dbReference type="Pfam" id="PF13279">
    <property type="entry name" value="4HBT_2"/>
    <property type="match status" value="1"/>
</dbReference>
<dbReference type="CDD" id="cd00586">
    <property type="entry name" value="4HBT"/>
    <property type="match status" value="1"/>
</dbReference>
<dbReference type="Gene3D" id="3.10.129.10">
    <property type="entry name" value="Hotdog Thioesterase"/>
    <property type="match status" value="1"/>
</dbReference>
<protein>
    <submittedName>
        <fullName evidence="1">Thioesterase superfamily protein</fullName>
    </submittedName>
</protein>
<reference evidence="1" key="1">
    <citation type="submission" date="2006-09" db="EMBL/GenBank/DDBJ databases">
        <title>Complete sequence of Rhodopseudomonas palustris BisA53.</title>
        <authorList>
            <consortium name="US DOE Joint Genome Institute"/>
            <person name="Copeland A."/>
            <person name="Lucas S."/>
            <person name="Lapidus A."/>
            <person name="Barry K."/>
            <person name="Detter J.C."/>
            <person name="Glavina del Rio T."/>
            <person name="Hammon N."/>
            <person name="Israni S."/>
            <person name="Dalin E."/>
            <person name="Tice H."/>
            <person name="Pitluck S."/>
            <person name="Chain P."/>
            <person name="Malfatti S."/>
            <person name="Shin M."/>
            <person name="Vergez L."/>
            <person name="Schmutz J."/>
            <person name="Larimer F."/>
            <person name="Land M."/>
            <person name="Hauser L."/>
            <person name="Pelletier D.A."/>
            <person name="Kyrpides N."/>
            <person name="Kim E."/>
            <person name="Harwood C.S."/>
            <person name="Oda Y."/>
            <person name="Richardson P."/>
        </authorList>
    </citation>
    <scope>NUCLEOTIDE SEQUENCE [LARGE SCALE GENOMIC DNA]</scope>
    <source>
        <strain evidence="1">BisA53</strain>
    </source>
</reference>
<accession>Q07K04</accession>
<sequence>MFTNRRDVQIQWGDCDPANIVYYPRYFAMFDEATAALLAVAGFSKQDIVKRYGLVGIPMVDTRAKFFISSTHGDWIAIESRLEAFRRSSFDIVHKVYRGDQLAIEAFETRVLVGRHPDDPDRLKSAPFPPEIVARFKQAAPFKPEDQK</sequence>
<dbReference type="KEGG" id="rpe:RPE_3801"/>
<dbReference type="SUPFAM" id="SSF54637">
    <property type="entry name" value="Thioesterase/thiol ester dehydrase-isomerase"/>
    <property type="match status" value="1"/>
</dbReference>
<proteinExistence type="predicted"/>